<keyword evidence="1" id="KW-0732">Signal</keyword>
<accession>A0A4Q4TUY2</accession>
<organism evidence="2 3">
    <name type="scientific">Monosporascus ibericus</name>
    <dbReference type="NCBI Taxonomy" id="155417"/>
    <lineage>
        <taxon>Eukaryota</taxon>
        <taxon>Fungi</taxon>
        <taxon>Dikarya</taxon>
        <taxon>Ascomycota</taxon>
        <taxon>Pezizomycotina</taxon>
        <taxon>Sordariomycetes</taxon>
        <taxon>Xylariomycetidae</taxon>
        <taxon>Xylariales</taxon>
        <taxon>Xylariales incertae sedis</taxon>
        <taxon>Monosporascus</taxon>
    </lineage>
</organism>
<feature type="signal peptide" evidence="1">
    <location>
        <begin position="1"/>
        <end position="21"/>
    </location>
</feature>
<dbReference type="AlphaFoldDB" id="A0A4Q4TUY2"/>
<evidence type="ECO:0000313" key="2">
    <source>
        <dbReference type="EMBL" id="RYP11321.1"/>
    </source>
</evidence>
<proteinExistence type="predicted"/>
<name>A0A4Q4TUY2_9PEZI</name>
<gene>
    <name evidence="2" type="ORF">DL764_000139</name>
</gene>
<feature type="chain" id="PRO_5020245655" description="AA1-like domain-containing protein" evidence="1">
    <location>
        <begin position="22"/>
        <end position="198"/>
    </location>
</feature>
<evidence type="ECO:0008006" key="4">
    <source>
        <dbReference type="Google" id="ProtNLM"/>
    </source>
</evidence>
<protein>
    <recommendedName>
        <fullName evidence="4">AA1-like domain-containing protein</fullName>
    </recommendedName>
</protein>
<comment type="caution">
    <text evidence="2">The sequence shown here is derived from an EMBL/GenBank/DDBJ whole genome shotgun (WGS) entry which is preliminary data.</text>
</comment>
<dbReference type="EMBL" id="QJNU01000003">
    <property type="protein sequence ID" value="RYP11321.1"/>
    <property type="molecule type" value="Genomic_DNA"/>
</dbReference>
<dbReference type="OrthoDB" id="4633830at2759"/>
<dbReference type="Proteomes" id="UP000293360">
    <property type="component" value="Unassembled WGS sequence"/>
</dbReference>
<evidence type="ECO:0000313" key="3">
    <source>
        <dbReference type="Proteomes" id="UP000293360"/>
    </source>
</evidence>
<evidence type="ECO:0000256" key="1">
    <source>
        <dbReference type="SAM" id="SignalP"/>
    </source>
</evidence>
<keyword evidence="3" id="KW-1185">Reference proteome</keyword>
<sequence>MMQRNIVTALLGLAAVKGAAADFEIYIRGTNLDNSPYQDFTSVGAQIHYHSPLTCEETRKVVTIEYAKCDDASKRGWVCDGCTDDPGKEWPRVQYWRVTRFEMYNGERTVDGVRGNPHPLFNRATGAVTLYKLDDHRNYYQIRDKYDEILGYCWRREHPQEMTCPFIDSVPFLTHLFSCKSDLRPHRDLDCYGPGGGC</sequence>
<reference evidence="2 3" key="1">
    <citation type="submission" date="2018-06" db="EMBL/GenBank/DDBJ databases">
        <title>Complete Genomes of Monosporascus.</title>
        <authorList>
            <person name="Robinson A.J."/>
            <person name="Natvig D.O."/>
        </authorList>
    </citation>
    <scope>NUCLEOTIDE SEQUENCE [LARGE SCALE GENOMIC DNA]</scope>
    <source>
        <strain evidence="2 3">CBS 110550</strain>
    </source>
</reference>